<dbReference type="EMBL" id="JBHSGS010000003">
    <property type="protein sequence ID" value="MFC4718222.1"/>
    <property type="molecule type" value="Genomic_DNA"/>
</dbReference>
<proteinExistence type="predicted"/>
<dbReference type="PROSITE" id="PS01124">
    <property type="entry name" value="HTH_ARAC_FAMILY_2"/>
    <property type="match status" value="1"/>
</dbReference>
<evidence type="ECO:0000313" key="6">
    <source>
        <dbReference type="Proteomes" id="UP001595969"/>
    </source>
</evidence>
<dbReference type="Proteomes" id="UP001595969">
    <property type="component" value="Unassembled WGS sequence"/>
</dbReference>
<reference evidence="6" key="1">
    <citation type="journal article" date="2019" name="Int. J. Syst. Evol. Microbiol.">
        <title>The Global Catalogue of Microorganisms (GCM) 10K type strain sequencing project: providing services to taxonomists for standard genome sequencing and annotation.</title>
        <authorList>
            <consortium name="The Broad Institute Genomics Platform"/>
            <consortium name="The Broad Institute Genome Sequencing Center for Infectious Disease"/>
            <person name="Wu L."/>
            <person name="Ma J."/>
        </authorList>
    </citation>
    <scope>NUCLEOTIDE SEQUENCE [LARGE SCALE GENOMIC DNA]</scope>
    <source>
        <strain evidence="6">CGMCC 1.19032</strain>
    </source>
</reference>
<dbReference type="Gene3D" id="1.10.10.60">
    <property type="entry name" value="Homeodomain-like"/>
    <property type="match status" value="2"/>
</dbReference>
<feature type="domain" description="HTH araC/xylS-type" evidence="4">
    <location>
        <begin position="212"/>
        <end position="309"/>
    </location>
</feature>
<keyword evidence="3" id="KW-0804">Transcription</keyword>
<dbReference type="PANTHER" id="PTHR43280">
    <property type="entry name" value="ARAC-FAMILY TRANSCRIPTIONAL REGULATOR"/>
    <property type="match status" value="1"/>
</dbReference>
<evidence type="ECO:0000256" key="3">
    <source>
        <dbReference type="ARBA" id="ARBA00023163"/>
    </source>
</evidence>
<protein>
    <submittedName>
        <fullName evidence="5">Helix-turn-helix domain-containing protein</fullName>
    </submittedName>
</protein>
<keyword evidence="1" id="KW-0805">Transcription regulation</keyword>
<gene>
    <name evidence="5" type="ORF">ACFO5I_00340</name>
</gene>
<sequence length="314" mass="36640">MDFYDLGSLFVGKQKRQEQLEETDREYWEILSLYQNESANEGISKIALHPVGRKGVFEVSKTKQLFYVFSGQCDVIVEDKKVTLLPGNILYLAVEKIYKIAQIDSGTMLVKVEFGSLKKLQDFFSEPVLNEIKEKDNPYKQVINFGYVLFGVNKKDDPSYLIERLITEQITNSKYSKLIVELNLKICLVELLKGHYLVSPEQYTKKTKYQKEDFLDYIDIHFQKADLHKMALFFGYNPNYLSNTLKKTTGKSFMELIQIKKLNVAASLLANPQISIEEIINYLGYSSSSFFYRKFKEFYQISPGQMRNKLWKEE</sequence>
<dbReference type="InterPro" id="IPR018062">
    <property type="entry name" value="HTH_AraC-typ_CS"/>
</dbReference>
<evidence type="ECO:0000313" key="5">
    <source>
        <dbReference type="EMBL" id="MFC4718222.1"/>
    </source>
</evidence>
<accession>A0ABV9MQG3</accession>
<keyword evidence="2" id="KW-0238">DNA-binding</keyword>
<dbReference type="RefSeq" id="WP_204654252.1">
    <property type="nucleotide sequence ID" value="NZ_JAFBFD010000023.1"/>
</dbReference>
<dbReference type="PROSITE" id="PS00041">
    <property type="entry name" value="HTH_ARAC_FAMILY_1"/>
    <property type="match status" value="1"/>
</dbReference>
<dbReference type="SMART" id="SM00342">
    <property type="entry name" value="HTH_ARAC"/>
    <property type="match status" value="1"/>
</dbReference>
<dbReference type="PANTHER" id="PTHR43280:SF28">
    <property type="entry name" value="HTH-TYPE TRANSCRIPTIONAL ACTIVATOR RHAS"/>
    <property type="match status" value="1"/>
</dbReference>
<evidence type="ECO:0000256" key="2">
    <source>
        <dbReference type="ARBA" id="ARBA00023125"/>
    </source>
</evidence>
<comment type="caution">
    <text evidence="5">The sequence shown here is derived from an EMBL/GenBank/DDBJ whole genome shotgun (WGS) entry which is preliminary data.</text>
</comment>
<dbReference type="InterPro" id="IPR018060">
    <property type="entry name" value="HTH_AraC"/>
</dbReference>
<evidence type="ECO:0000259" key="4">
    <source>
        <dbReference type="PROSITE" id="PS01124"/>
    </source>
</evidence>
<name>A0ABV9MQG3_9ENTE</name>
<dbReference type="SUPFAM" id="SSF46689">
    <property type="entry name" value="Homeodomain-like"/>
    <property type="match status" value="1"/>
</dbReference>
<keyword evidence="6" id="KW-1185">Reference proteome</keyword>
<dbReference type="Pfam" id="PF12833">
    <property type="entry name" value="HTH_18"/>
    <property type="match status" value="1"/>
</dbReference>
<evidence type="ECO:0000256" key="1">
    <source>
        <dbReference type="ARBA" id="ARBA00023015"/>
    </source>
</evidence>
<organism evidence="5 6">
    <name type="scientific">Enterococcus lemanii</name>
    <dbReference type="NCBI Taxonomy" id="1159752"/>
    <lineage>
        <taxon>Bacteria</taxon>
        <taxon>Bacillati</taxon>
        <taxon>Bacillota</taxon>
        <taxon>Bacilli</taxon>
        <taxon>Lactobacillales</taxon>
        <taxon>Enterococcaceae</taxon>
        <taxon>Enterococcus</taxon>
    </lineage>
</organism>
<dbReference type="InterPro" id="IPR009057">
    <property type="entry name" value="Homeodomain-like_sf"/>
</dbReference>